<evidence type="ECO:0000313" key="2">
    <source>
        <dbReference type="EMBL" id="GBO43105.1"/>
    </source>
</evidence>
<dbReference type="EMBL" id="BGPR01072820">
    <property type="protein sequence ID" value="GBO45645.1"/>
    <property type="molecule type" value="Genomic_DNA"/>
</dbReference>
<sequence length="118" mass="12845">MYRGLFAVLFASTSVPANLHPGPKECVKIPDNDFSLAGEEGKTCGMSITSTKRFPLQLKTSLVFFGAQKQIFSLNRCVRNREYPSFLCTLEAFGGGFSKGAKSIHHWALIGVNDGDVA</sequence>
<dbReference type="Proteomes" id="UP000499080">
    <property type="component" value="Unassembled WGS sequence"/>
</dbReference>
<reference evidence="2 6" key="1">
    <citation type="journal article" date="2019" name="Sci. Rep.">
        <title>Orb-weaving spider Araneus ventricosus genome elucidates the spidroin gene catalogue.</title>
        <authorList>
            <person name="Kono N."/>
            <person name="Nakamura H."/>
            <person name="Ohtoshi R."/>
            <person name="Moran D.A.P."/>
            <person name="Shinohara A."/>
            <person name="Yoshida Y."/>
            <person name="Fujiwara M."/>
            <person name="Mori M."/>
            <person name="Tomita M."/>
            <person name="Arakawa K."/>
        </authorList>
    </citation>
    <scope>NUCLEOTIDE SEQUENCE [LARGE SCALE GENOMIC DNA]</scope>
</reference>
<accession>A0A4Y2X0D3</accession>
<dbReference type="OrthoDB" id="6451292at2759"/>
<proteinExistence type="predicted"/>
<feature type="signal peptide" evidence="1">
    <location>
        <begin position="1"/>
        <end position="19"/>
    </location>
</feature>
<feature type="chain" id="PRO_5036129325" evidence="1">
    <location>
        <begin position="20"/>
        <end position="118"/>
    </location>
</feature>
<evidence type="ECO:0000256" key="1">
    <source>
        <dbReference type="SAM" id="SignalP"/>
    </source>
</evidence>
<dbReference type="EMBL" id="BGPR01069463">
    <property type="protein sequence ID" value="GBO43105.1"/>
    <property type="molecule type" value="Genomic_DNA"/>
</dbReference>
<evidence type="ECO:0000313" key="6">
    <source>
        <dbReference type="Proteomes" id="UP000499080"/>
    </source>
</evidence>
<keyword evidence="6" id="KW-1185">Reference proteome</keyword>
<dbReference type="EMBL" id="BGPR01072825">
    <property type="protein sequence ID" value="GBO45646.1"/>
    <property type="molecule type" value="Genomic_DNA"/>
</dbReference>
<comment type="caution">
    <text evidence="2">The sequence shown here is derived from an EMBL/GenBank/DDBJ whole genome shotgun (WGS) entry which is preliminary data.</text>
</comment>
<evidence type="ECO:0000313" key="4">
    <source>
        <dbReference type="EMBL" id="GBO45645.1"/>
    </source>
</evidence>
<organism evidence="2 6">
    <name type="scientific">Araneus ventricosus</name>
    <name type="common">Orbweaver spider</name>
    <name type="synonym">Epeira ventricosa</name>
    <dbReference type="NCBI Taxonomy" id="182803"/>
    <lineage>
        <taxon>Eukaryota</taxon>
        <taxon>Metazoa</taxon>
        <taxon>Ecdysozoa</taxon>
        <taxon>Arthropoda</taxon>
        <taxon>Chelicerata</taxon>
        <taxon>Arachnida</taxon>
        <taxon>Araneae</taxon>
        <taxon>Araneomorphae</taxon>
        <taxon>Entelegynae</taxon>
        <taxon>Araneoidea</taxon>
        <taxon>Araneidae</taxon>
        <taxon>Araneus</taxon>
    </lineage>
</organism>
<evidence type="ECO:0000313" key="5">
    <source>
        <dbReference type="EMBL" id="GBO45646.1"/>
    </source>
</evidence>
<keyword evidence="1" id="KW-0732">Signal</keyword>
<name>A0A4Y2X0D3_ARAVE</name>
<gene>
    <name evidence="3" type="ORF">AVEN_132426_1</name>
    <name evidence="4" type="ORF">AVEN_266184_1</name>
    <name evidence="2" type="ORF">AVEN_65656_1</name>
    <name evidence="5" type="ORF">AVEN_85470_1</name>
</gene>
<protein>
    <submittedName>
        <fullName evidence="2">Uncharacterized protein</fullName>
    </submittedName>
</protein>
<evidence type="ECO:0000313" key="3">
    <source>
        <dbReference type="EMBL" id="GBO43106.1"/>
    </source>
</evidence>
<dbReference type="EMBL" id="BGPR01069465">
    <property type="protein sequence ID" value="GBO43106.1"/>
    <property type="molecule type" value="Genomic_DNA"/>
</dbReference>
<dbReference type="AlphaFoldDB" id="A0A4Y2X0D3"/>